<evidence type="ECO:0000256" key="2">
    <source>
        <dbReference type="ARBA" id="ARBA00006275"/>
    </source>
</evidence>
<evidence type="ECO:0000256" key="5">
    <source>
        <dbReference type="ARBA" id="ARBA00023237"/>
    </source>
</evidence>
<comment type="similarity">
    <text evidence="2">Belongs to the SusD family.</text>
</comment>
<feature type="region of interest" description="Disordered" evidence="6">
    <location>
        <begin position="573"/>
        <end position="614"/>
    </location>
</feature>
<sequence length="614" mass="69583">MKKILVNISLAMLAVGGMTSCSDILDKEVDLTYTDENIYSNYDRTRGVLANAYTYLPDAFAGYSDGQFRAASRDCMTDNALSYWNVHYYHSVLNDSYDAKNHWFANSYWSNDLKGIRVCNDFISKARESVIGNAEKSGDDNKLCDRYKAEARFIRAILHFDMIGFFGAVPIEDHVLDNAEAASITRTPAPEALKWVADECDAIIKSGALPFRYSNENENWGRINGAAVYALKSRALLYRASALNNPTNEASWWQEAADAALAFINANKSSLNPYRLYTTSDNNPNKNYYECFTSTPHLNPEYILSRSEWNTREIEMFNTPCGFSGNVNSTGRVNPTQNLVDSYETINGLPIDQDPSYNDQDPYKNRDPRLEQTIFHQGSIWGDKSQDEERAVDVSVGGKDYQALHGGTTTGYYSKKFVHNMSFKNPTTFVTACPIFRYAEILLNAAEALNEAKGPEAAYDYVNQVRARVGMPAYKGMTKEQLRERIRNERRIELAFEDHRFFDERRWKLFDGKSAATEKSEPRYKQVYNIYSVVVTPNESQVYTYRNDNTHPTRAFSCPKNYYFPVPDDTYKKNPNLGQNAGWELSDAPKKDDTTEGGDNTEGGETTEGETTGK</sequence>
<name>A0A6I2TTQ4_9BACT</name>
<feature type="domain" description="RagB/SusD" evidence="7">
    <location>
        <begin position="301"/>
        <end position="583"/>
    </location>
</feature>
<evidence type="ECO:0000313" key="9">
    <source>
        <dbReference type="Proteomes" id="UP000450161"/>
    </source>
</evidence>
<dbReference type="RefSeq" id="WP_154480676.1">
    <property type="nucleotide sequence ID" value="NZ_VUNF01000007.1"/>
</dbReference>
<evidence type="ECO:0000256" key="1">
    <source>
        <dbReference type="ARBA" id="ARBA00004442"/>
    </source>
</evidence>
<dbReference type="InterPro" id="IPR011990">
    <property type="entry name" value="TPR-like_helical_dom_sf"/>
</dbReference>
<dbReference type="GO" id="GO:0009279">
    <property type="term" value="C:cell outer membrane"/>
    <property type="evidence" value="ECO:0007669"/>
    <property type="project" value="UniProtKB-SubCell"/>
</dbReference>
<dbReference type="SUPFAM" id="SSF48452">
    <property type="entry name" value="TPR-like"/>
    <property type="match status" value="1"/>
</dbReference>
<gene>
    <name evidence="8" type="ORF">FYJ72_05455</name>
</gene>
<keyword evidence="3" id="KW-0732">Signal</keyword>
<evidence type="ECO:0000259" key="7">
    <source>
        <dbReference type="Pfam" id="PF07980"/>
    </source>
</evidence>
<comment type="caution">
    <text evidence="8">The sequence shown here is derived from an EMBL/GenBank/DDBJ whole genome shotgun (WGS) entry which is preliminary data.</text>
</comment>
<evidence type="ECO:0000313" key="8">
    <source>
        <dbReference type="EMBL" id="MST77141.1"/>
    </source>
</evidence>
<dbReference type="Gene3D" id="1.25.40.390">
    <property type="match status" value="1"/>
</dbReference>
<reference evidence="8 9" key="1">
    <citation type="submission" date="2019-08" db="EMBL/GenBank/DDBJ databases">
        <title>In-depth cultivation of the pig gut microbiome towards novel bacterial diversity and tailored functional studies.</title>
        <authorList>
            <person name="Wylensek D."/>
            <person name="Hitch T.C.A."/>
            <person name="Clavel T."/>
        </authorList>
    </citation>
    <scope>NUCLEOTIDE SEQUENCE [LARGE SCALE GENOMIC DNA]</scope>
    <source>
        <strain evidence="8 9">LKV-178-WT-2C</strain>
    </source>
</reference>
<proteinExistence type="inferred from homology"/>
<dbReference type="EMBL" id="VUNF01000007">
    <property type="protein sequence ID" value="MST77141.1"/>
    <property type="molecule type" value="Genomic_DNA"/>
</dbReference>
<evidence type="ECO:0000256" key="3">
    <source>
        <dbReference type="ARBA" id="ARBA00022729"/>
    </source>
</evidence>
<evidence type="ECO:0000256" key="4">
    <source>
        <dbReference type="ARBA" id="ARBA00023136"/>
    </source>
</evidence>
<accession>A0A6I2TTQ4</accession>
<comment type="subcellular location">
    <subcellularLocation>
        <location evidence="1">Cell outer membrane</location>
    </subcellularLocation>
</comment>
<protein>
    <submittedName>
        <fullName evidence="8">RagB/SusD family nutrient uptake outer membrane protein</fullName>
    </submittedName>
</protein>
<evidence type="ECO:0000256" key="6">
    <source>
        <dbReference type="SAM" id="MobiDB-lite"/>
    </source>
</evidence>
<dbReference type="InterPro" id="IPR012944">
    <property type="entry name" value="SusD_RagB_dom"/>
</dbReference>
<dbReference type="PROSITE" id="PS51257">
    <property type="entry name" value="PROKAR_LIPOPROTEIN"/>
    <property type="match status" value="1"/>
</dbReference>
<dbReference type="Pfam" id="PF07980">
    <property type="entry name" value="SusD_RagB"/>
    <property type="match status" value="1"/>
</dbReference>
<keyword evidence="4" id="KW-0472">Membrane</keyword>
<keyword evidence="5" id="KW-0998">Cell outer membrane</keyword>
<dbReference type="Proteomes" id="UP000450161">
    <property type="component" value="Unassembled WGS sequence"/>
</dbReference>
<dbReference type="AlphaFoldDB" id="A0A6I2TTQ4"/>
<organism evidence="8 9">
    <name type="scientific">Segatella copri</name>
    <dbReference type="NCBI Taxonomy" id="165179"/>
    <lineage>
        <taxon>Bacteria</taxon>
        <taxon>Pseudomonadati</taxon>
        <taxon>Bacteroidota</taxon>
        <taxon>Bacteroidia</taxon>
        <taxon>Bacteroidales</taxon>
        <taxon>Prevotellaceae</taxon>
        <taxon>Segatella</taxon>
    </lineage>
</organism>